<protein>
    <submittedName>
        <fullName evidence="2">Uncharacterized protein</fullName>
    </submittedName>
</protein>
<dbReference type="EMBL" id="JH711579">
    <property type="protein sequence ID" value="EIW80396.1"/>
    <property type="molecule type" value="Genomic_DNA"/>
</dbReference>
<sequence>MKFLVLALFAPLVSAWSVSTYVGGDETCSTSAVTTITDVAPGQRPSNCVAFPEGANITSIKFDPSAGNGPFTNGGGITFYQSIEFCGEGLTPTYAITSQDTQELCYDAKSQNTVIGAYQV</sequence>
<evidence type="ECO:0000256" key="1">
    <source>
        <dbReference type="SAM" id="SignalP"/>
    </source>
</evidence>
<dbReference type="Proteomes" id="UP000053558">
    <property type="component" value="Unassembled WGS sequence"/>
</dbReference>
<gene>
    <name evidence="2" type="ORF">CONPUDRAFT_154428</name>
</gene>
<dbReference type="GeneID" id="19203265"/>
<feature type="signal peptide" evidence="1">
    <location>
        <begin position="1"/>
        <end position="15"/>
    </location>
</feature>
<dbReference type="KEGG" id="cput:CONPUDRAFT_154428"/>
<comment type="caution">
    <text evidence="2">The sequence shown here is derived from an EMBL/GenBank/DDBJ whole genome shotgun (WGS) entry which is preliminary data.</text>
</comment>
<reference evidence="3" key="1">
    <citation type="journal article" date="2012" name="Science">
        <title>The Paleozoic origin of enzymatic lignin decomposition reconstructed from 31 fungal genomes.</title>
        <authorList>
            <person name="Floudas D."/>
            <person name="Binder M."/>
            <person name="Riley R."/>
            <person name="Barry K."/>
            <person name="Blanchette R.A."/>
            <person name="Henrissat B."/>
            <person name="Martinez A.T."/>
            <person name="Otillar R."/>
            <person name="Spatafora J.W."/>
            <person name="Yadav J.S."/>
            <person name="Aerts A."/>
            <person name="Benoit I."/>
            <person name="Boyd A."/>
            <person name="Carlson A."/>
            <person name="Copeland A."/>
            <person name="Coutinho P.M."/>
            <person name="de Vries R.P."/>
            <person name="Ferreira P."/>
            <person name="Findley K."/>
            <person name="Foster B."/>
            <person name="Gaskell J."/>
            <person name="Glotzer D."/>
            <person name="Gorecki P."/>
            <person name="Heitman J."/>
            <person name="Hesse C."/>
            <person name="Hori C."/>
            <person name="Igarashi K."/>
            <person name="Jurgens J.A."/>
            <person name="Kallen N."/>
            <person name="Kersten P."/>
            <person name="Kohler A."/>
            <person name="Kuees U."/>
            <person name="Kumar T.K.A."/>
            <person name="Kuo A."/>
            <person name="LaButti K."/>
            <person name="Larrondo L.F."/>
            <person name="Lindquist E."/>
            <person name="Ling A."/>
            <person name="Lombard V."/>
            <person name="Lucas S."/>
            <person name="Lundell T."/>
            <person name="Martin R."/>
            <person name="McLaughlin D.J."/>
            <person name="Morgenstern I."/>
            <person name="Morin E."/>
            <person name="Murat C."/>
            <person name="Nagy L.G."/>
            <person name="Nolan M."/>
            <person name="Ohm R.A."/>
            <person name="Patyshakuliyeva A."/>
            <person name="Rokas A."/>
            <person name="Ruiz-Duenas F.J."/>
            <person name="Sabat G."/>
            <person name="Salamov A."/>
            <person name="Samejima M."/>
            <person name="Schmutz J."/>
            <person name="Slot J.C."/>
            <person name="St John F."/>
            <person name="Stenlid J."/>
            <person name="Sun H."/>
            <person name="Sun S."/>
            <person name="Syed K."/>
            <person name="Tsang A."/>
            <person name="Wiebenga A."/>
            <person name="Young D."/>
            <person name="Pisabarro A."/>
            <person name="Eastwood D.C."/>
            <person name="Martin F."/>
            <person name="Cullen D."/>
            <person name="Grigoriev I.V."/>
            <person name="Hibbett D.S."/>
        </authorList>
    </citation>
    <scope>NUCLEOTIDE SEQUENCE [LARGE SCALE GENOMIC DNA]</scope>
    <source>
        <strain evidence="3">RWD-64-598 SS2</strain>
    </source>
</reference>
<keyword evidence="1" id="KW-0732">Signal</keyword>
<keyword evidence="3" id="KW-1185">Reference proteome</keyword>
<organism evidence="2 3">
    <name type="scientific">Coniophora puteana (strain RWD-64-598)</name>
    <name type="common">Brown rot fungus</name>
    <dbReference type="NCBI Taxonomy" id="741705"/>
    <lineage>
        <taxon>Eukaryota</taxon>
        <taxon>Fungi</taxon>
        <taxon>Dikarya</taxon>
        <taxon>Basidiomycota</taxon>
        <taxon>Agaricomycotina</taxon>
        <taxon>Agaricomycetes</taxon>
        <taxon>Agaricomycetidae</taxon>
        <taxon>Boletales</taxon>
        <taxon>Coniophorineae</taxon>
        <taxon>Coniophoraceae</taxon>
        <taxon>Coniophora</taxon>
    </lineage>
</organism>
<proteinExistence type="predicted"/>
<accession>A0A5M3MMZ3</accession>
<name>A0A5M3MMZ3_CONPW</name>
<dbReference type="AlphaFoldDB" id="A0A5M3MMZ3"/>
<evidence type="ECO:0000313" key="3">
    <source>
        <dbReference type="Proteomes" id="UP000053558"/>
    </source>
</evidence>
<feature type="chain" id="PRO_5024351704" evidence="1">
    <location>
        <begin position="16"/>
        <end position="120"/>
    </location>
</feature>
<dbReference type="RefSeq" id="XP_007769352.1">
    <property type="nucleotide sequence ID" value="XM_007771162.1"/>
</dbReference>
<evidence type="ECO:0000313" key="2">
    <source>
        <dbReference type="EMBL" id="EIW80396.1"/>
    </source>
</evidence>